<dbReference type="EMBL" id="RZUI01000002">
    <property type="protein sequence ID" value="KAA8831439.1"/>
    <property type="molecule type" value="Genomic_DNA"/>
</dbReference>
<dbReference type="SMART" id="SM01040">
    <property type="entry name" value="Bro-N"/>
    <property type="match status" value="1"/>
</dbReference>
<feature type="domain" description="Bro-N" evidence="1">
    <location>
        <begin position="5"/>
        <end position="111"/>
    </location>
</feature>
<dbReference type="GO" id="GO:0003677">
    <property type="term" value="F:DNA binding"/>
    <property type="evidence" value="ECO:0007669"/>
    <property type="project" value="InterPro"/>
</dbReference>
<dbReference type="OrthoDB" id="9812611at2"/>
<dbReference type="PROSITE" id="PS51750">
    <property type="entry name" value="BRO_N"/>
    <property type="match status" value="1"/>
</dbReference>
<dbReference type="InterPro" id="IPR003497">
    <property type="entry name" value="BRO_N_domain"/>
</dbReference>
<comment type="caution">
    <text evidence="2">The sequence shown here is derived from an EMBL/GenBank/DDBJ whole genome shotgun (WGS) entry which is preliminary data.</text>
</comment>
<dbReference type="Pfam" id="PF02498">
    <property type="entry name" value="Bro-N"/>
    <property type="match status" value="1"/>
</dbReference>
<dbReference type="PANTHER" id="PTHR36180:SF2">
    <property type="entry name" value="BRO FAMILY PROTEIN"/>
    <property type="match status" value="1"/>
</dbReference>
<gene>
    <name evidence="2" type="ORF">EMO89_01500</name>
</gene>
<organism evidence="2 3">
    <name type="scientific">Bifidobacterium tissieri</name>
    <dbReference type="NCBI Taxonomy" id="1630162"/>
    <lineage>
        <taxon>Bacteria</taxon>
        <taxon>Bacillati</taxon>
        <taxon>Actinomycetota</taxon>
        <taxon>Actinomycetes</taxon>
        <taxon>Bifidobacteriales</taxon>
        <taxon>Bifidobacteriaceae</taxon>
        <taxon>Bifidobacterium</taxon>
    </lineage>
</organism>
<dbReference type="Proteomes" id="UP000412028">
    <property type="component" value="Unassembled WGS sequence"/>
</dbReference>
<sequence>MPKTLTMVSESFDFHGRQLRSLTDEQGAPWFIAKDACTILGTDTRDVRKVLDPDEVTNVDTIHIAQNGGKSPLIISEPGLYKLILRSRKPEAKEFQRWVSHEVLPAIRRTGTYAIQPADDDMTVLAKAQLIAQNRLEQQGRLIAAQRDELDRQRPLALMGEAFVNTDGTMSVSQAARHFQTIDRRMTRDAVYGILRGGGYVEVRSNAPTKKAVQPGYLKPITPIKANGKTGRQYARFTAKGVRWFIDRYIYGTQQGRLEGVA</sequence>
<protein>
    <submittedName>
        <fullName evidence="2">Phage antirepressor Ant</fullName>
    </submittedName>
</protein>
<reference evidence="2 3" key="1">
    <citation type="journal article" date="2019" name="Syst. Appl. Microbiol.">
        <title>Characterization of Bifidobacterium species in feaces of the Egyptian fruit bat: Description of B. vespertilionis sp. nov. and B. rousetti sp. nov.</title>
        <authorList>
            <person name="Modesto M."/>
            <person name="Satti M."/>
            <person name="Watanabe K."/>
            <person name="Puglisi E."/>
            <person name="Morelli L."/>
            <person name="Huang C.-H."/>
            <person name="Liou J.-S."/>
            <person name="Miyashita M."/>
            <person name="Tamura T."/>
            <person name="Saito S."/>
            <person name="Mori K."/>
            <person name="Huang L."/>
            <person name="Sciavilla P."/>
            <person name="Sandri C."/>
            <person name="Spiezio C."/>
            <person name="Vitali F."/>
            <person name="Cavalieri D."/>
            <person name="Perpetuini G."/>
            <person name="Tofalo R."/>
            <person name="Bonetti A."/>
            <person name="Arita M."/>
            <person name="Mattarelli P."/>
        </authorList>
    </citation>
    <scope>NUCLEOTIDE SEQUENCE [LARGE SCALE GENOMIC DNA]</scope>
    <source>
        <strain evidence="2 3">RST7</strain>
    </source>
</reference>
<name>A0A5M9ZVD3_9BIFI</name>
<dbReference type="AlphaFoldDB" id="A0A5M9ZVD3"/>
<dbReference type="RefSeq" id="WP_150380627.1">
    <property type="nucleotide sequence ID" value="NZ_RZUI01000002.1"/>
</dbReference>
<proteinExistence type="predicted"/>
<dbReference type="InterPro" id="IPR005039">
    <property type="entry name" value="Ant_C"/>
</dbReference>
<evidence type="ECO:0000313" key="3">
    <source>
        <dbReference type="Proteomes" id="UP000412028"/>
    </source>
</evidence>
<accession>A0A5M9ZVD3</accession>
<evidence type="ECO:0000259" key="1">
    <source>
        <dbReference type="PROSITE" id="PS51750"/>
    </source>
</evidence>
<evidence type="ECO:0000313" key="2">
    <source>
        <dbReference type="EMBL" id="KAA8831439.1"/>
    </source>
</evidence>
<dbReference type="Pfam" id="PF03374">
    <property type="entry name" value="ANT"/>
    <property type="match status" value="1"/>
</dbReference>
<dbReference type="PANTHER" id="PTHR36180">
    <property type="entry name" value="DNA-BINDING PROTEIN-RELATED-RELATED"/>
    <property type="match status" value="1"/>
</dbReference>